<dbReference type="GO" id="GO:0003700">
    <property type="term" value="F:DNA-binding transcription factor activity"/>
    <property type="evidence" value="ECO:0007669"/>
    <property type="project" value="InterPro"/>
</dbReference>
<evidence type="ECO:0000313" key="6">
    <source>
        <dbReference type="Proteomes" id="UP000433577"/>
    </source>
</evidence>
<evidence type="ECO:0000256" key="1">
    <source>
        <dbReference type="ARBA" id="ARBA00023015"/>
    </source>
</evidence>
<dbReference type="EMBL" id="CP046913">
    <property type="protein sequence ID" value="QGZ61171.1"/>
    <property type="molecule type" value="Genomic_DNA"/>
</dbReference>
<evidence type="ECO:0000259" key="4">
    <source>
        <dbReference type="PROSITE" id="PS01124"/>
    </source>
</evidence>
<dbReference type="PANTHER" id="PTHR30146">
    <property type="entry name" value="LACI-RELATED TRANSCRIPTIONAL REPRESSOR"/>
    <property type="match status" value="1"/>
</dbReference>
<dbReference type="InterPro" id="IPR028082">
    <property type="entry name" value="Peripla_BP_I"/>
</dbReference>
<dbReference type="PANTHER" id="PTHR30146:SF24">
    <property type="entry name" value="XYLOSE OPERON REGULATORY PROTEIN"/>
    <property type="match status" value="1"/>
</dbReference>
<dbReference type="Gene3D" id="3.40.50.2300">
    <property type="match status" value="2"/>
</dbReference>
<dbReference type="PROSITE" id="PS01124">
    <property type="entry name" value="HTH_ARAC_FAMILY_2"/>
    <property type="match status" value="1"/>
</dbReference>
<evidence type="ECO:0000256" key="3">
    <source>
        <dbReference type="ARBA" id="ARBA00023163"/>
    </source>
</evidence>
<dbReference type="AlphaFoldDB" id="A0A7Z2GG38"/>
<keyword evidence="2" id="KW-0238">DNA-binding</keyword>
<keyword evidence="3" id="KW-0804">Transcription</keyword>
<keyword evidence="6" id="KW-1185">Reference proteome</keyword>
<feature type="domain" description="HTH araC/xylS-type" evidence="4">
    <location>
        <begin position="306"/>
        <end position="404"/>
    </location>
</feature>
<keyword evidence="1" id="KW-0805">Transcription regulation</keyword>
<dbReference type="OrthoDB" id="8766450at2"/>
<dbReference type="Gene3D" id="1.10.10.60">
    <property type="entry name" value="Homeodomain-like"/>
    <property type="match status" value="1"/>
</dbReference>
<evidence type="ECO:0000256" key="2">
    <source>
        <dbReference type="ARBA" id="ARBA00023125"/>
    </source>
</evidence>
<gene>
    <name evidence="5" type="ORF">FAZ98_05180</name>
</gene>
<name>A0A7Z2GG38_9BURK</name>
<dbReference type="InterPro" id="IPR018060">
    <property type="entry name" value="HTH_AraC"/>
</dbReference>
<dbReference type="CDD" id="cd01543">
    <property type="entry name" value="PBP1_XylR"/>
    <property type="match status" value="1"/>
</dbReference>
<dbReference type="InterPro" id="IPR046335">
    <property type="entry name" value="LacI/GalR-like_sensor"/>
</dbReference>
<sequence length="424" mass="46659">MNRAHVPPSFAAAPPSAPAPRPHRIALLFNANKVYDREIIAGIGHYLRSTRVAWDLFLEDDFRCRLAGIERFEGDGIIADFDDPAVAEALRDCPLPVVAVGSSFEDEAHYPRDVPYIATDNRKLVSLACTHLIGAGLPQLAMYSLPVAQENRWAQERELAFAAIAHAEGMAAPVYRGLATSASVWNQAVEQLGDWLHALPKPVGVIAVTDARARHLLQACLIHGIAVPEQVAIIGIDNDPLTRTLTRIPLSSVIQGTEEMGKTAAHLLHRMLRGARFPGQRIRVPPVGISVLESTRHEPLASPHVMRARHFIRQYACQGIKTEQVADYVGVSRSSLEDYFRRELQCTVHQAILRHKLDAAKALLARRDASSAEVAIRCGFTSLQYMYAVFRRELDCTPREYQDRAGAPPAPDVTASACIDASSR</sequence>
<evidence type="ECO:0000313" key="5">
    <source>
        <dbReference type="EMBL" id="QGZ61171.1"/>
    </source>
</evidence>
<dbReference type="Proteomes" id="UP000433577">
    <property type="component" value="Chromosome 1"/>
</dbReference>
<dbReference type="GO" id="GO:0000976">
    <property type="term" value="F:transcription cis-regulatory region binding"/>
    <property type="evidence" value="ECO:0007669"/>
    <property type="project" value="TreeGrafter"/>
</dbReference>
<dbReference type="InterPro" id="IPR054031">
    <property type="entry name" value="XylR_PBP1"/>
</dbReference>
<dbReference type="SUPFAM" id="SSF46689">
    <property type="entry name" value="Homeodomain-like"/>
    <property type="match status" value="2"/>
</dbReference>
<dbReference type="Pfam" id="PF22177">
    <property type="entry name" value="PBP1_XylR"/>
    <property type="match status" value="1"/>
</dbReference>
<dbReference type="SMART" id="SM00342">
    <property type="entry name" value="HTH_ARAC"/>
    <property type="match status" value="1"/>
</dbReference>
<protein>
    <submittedName>
        <fullName evidence="5">Helix-turn-helix domain-containing protein</fullName>
    </submittedName>
</protein>
<dbReference type="KEGG" id="pacs:FAZ98_05180"/>
<accession>A0A7Z2GG38</accession>
<dbReference type="Pfam" id="PF12833">
    <property type="entry name" value="HTH_18"/>
    <property type="match status" value="1"/>
</dbReference>
<reference evidence="5 6" key="1">
    <citation type="submission" date="2019-12" db="EMBL/GenBank/DDBJ databases">
        <title>Paraburkholderia acidiphila 7Q-K02 sp. nov and Paraburkholderia acidisoli DHF22 sp. nov., two strains isolated from forest soil.</title>
        <authorList>
            <person name="Gao Z."/>
            <person name="Qiu L."/>
        </authorList>
    </citation>
    <scope>NUCLEOTIDE SEQUENCE [LARGE SCALE GENOMIC DNA]</scope>
    <source>
        <strain evidence="5 6">DHF22</strain>
    </source>
</reference>
<dbReference type="SUPFAM" id="SSF53822">
    <property type="entry name" value="Periplasmic binding protein-like I"/>
    <property type="match status" value="1"/>
</dbReference>
<dbReference type="RefSeq" id="WP_158949403.1">
    <property type="nucleotide sequence ID" value="NZ_CP046913.1"/>
</dbReference>
<proteinExistence type="predicted"/>
<dbReference type="InterPro" id="IPR009057">
    <property type="entry name" value="Homeodomain-like_sf"/>
</dbReference>
<dbReference type="Pfam" id="PF13377">
    <property type="entry name" value="Peripla_BP_3"/>
    <property type="match status" value="1"/>
</dbReference>
<organism evidence="5 6">
    <name type="scientific">Paraburkholderia acidisoli</name>
    <dbReference type="NCBI Taxonomy" id="2571748"/>
    <lineage>
        <taxon>Bacteria</taxon>
        <taxon>Pseudomonadati</taxon>
        <taxon>Pseudomonadota</taxon>
        <taxon>Betaproteobacteria</taxon>
        <taxon>Burkholderiales</taxon>
        <taxon>Burkholderiaceae</taxon>
        <taxon>Paraburkholderia</taxon>
    </lineage>
</organism>